<dbReference type="GO" id="GO:0008080">
    <property type="term" value="F:N-acetyltransferase activity"/>
    <property type="evidence" value="ECO:0007669"/>
    <property type="project" value="TreeGrafter"/>
</dbReference>
<dbReference type="eggNOG" id="COG0456">
    <property type="taxonomic scope" value="Bacteria"/>
</dbReference>
<dbReference type="EMBL" id="LNYV01000013">
    <property type="protein sequence ID" value="KTD58563.1"/>
    <property type="molecule type" value="Genomic_DNA"/>
</dbReference>
<dbReference type="Gene3D" id="3.40.630.30">
    <property type="match status" value="1"/>
</dbReference>
<dbReference type="Proteomes" id="UP000054621">
    <property type="component" value="Unassembled WGS sequence"/>
</dbReference>
<dbReference type="PATRIC" id="fig|28087.4.peg.1237"/>
<dbReference type="SUPFAM" id="SSF55729">
    <property type="entry name" value="Acyl-CoA N-acyltransferases (Nat)"/>
    <property type="match status" value="1"/>
</dbReference>
<dbReference type="InterPro" id="IPR000182">
    <property type="entry name" value="GNAT_dom"/>
</dbReference>
<organism evidence="4 5">
    <name type="scientific">Legionella sainthelensi</name>
    <dbReference type="NCBI Taxonomy" id="28087"/>
    <lineage>
        <taxon>Bacteria</taxon>
        <taxon>Pseudomonadati</taxon>
        <taxon>Pseudomonadota</taxon>
        <taxon>Gammaproteobacteria</taxon>
        <taxon>Legionellales</taxon>
        <taxon>Legionellaceae</taxon>
        <taxon>Legionella</taxon>
    </lineage>
</organism>
<dbReference type="PANTHER" id="PTHR10545">
    <property type="entry name" value="DIAMINE N-ACETYLTRANSFERASE"/>
    <property type="match status" value="1"/>
</dbReference>
<name>A0A0W0YPT2_9GAMM</name>
<evidence type="ECO:0000313" key="5">
    <source>
        <dbReference type="Proteomes" id="UP000054621"/>
    </source>
</evidence>
<dbReference type="InterPro" id="IPR051016">
    <property type="entry name" value="Diverse_Substrate_AcTransf"/>
</dbReference>
<feature type="domain" description="N-acetyltransferase" evidence="3">
    <location>
        <begin position="4"/>
        <end position="154"/>
    </location>
</feature>
<dbReference type="RefSeq" id="WP_027270965.1">
    <property type="nucleotide sequence ID" value="NZ_CAAAJE010000011.1"/>
</dbReference>
<reference evidence="4 5" key="1">
    <citation type="submission" date="2015-11" db="EMBL/GenBank/DDBJ databases">
        <title>Genomic analysis of 38 Legionella species identifies large and diverse effector repertoires.</title>
        <authorList>
            <person name="Burstein D."/>
            <person name="Amaro F."/>
            <person name="Zusman T."/>
            <person name="Lifshitz Z."/>
            <person name="Cohen O."/>
            <person name="Gilbert J.A."/>
            <person name="Pupko T."/>
            <person name="Shuman H.A."/>
            <person name="Segal G."/>
        </authorList>
    </citation>
    <scope>NUCLEOTIDE SEQUENCE [LARGE SCALE GENOMIC DNA]</scope>
    <source>
        <strain evidence="4 5">Mt.St.Helens-4</strain>
    </source>
</reference>
<keyword evidence="1 4" id="KW-0808">Transferase</keyword>
<dbReference type="PANTHER" id="PTHR10545:SF42">
    <property type="entry name" value="ACETYLTRANSFERASE"/>
    <property type="match status" value="1"/>
</dbReference>
<dbReference type="OrthoDB" id="9805924at2"/>
<accession>A0A0W0YPT2</accession>
<dbReference type="AlphaFoldDB" id="A0A0W0YPT2"/>
<proteinExistence type="predicted"/>
<evidence type="ECO:0000259" key="3">
    <source>
        <dbReference type="PROSITE" id="PS51186"/>
    </source>
</evidence>
<dbReference type="InterPro" id="IPR016181">
    <property type="entry name" value="Acyl_CoA_acyltransferase"/>
</dbReference>
<dbReference type="Pfam" id="PF00583">
    <property type="entry name" value="Acetyltransf_1"/>
    <property type="match status" value="1"/>
</dbReference>
<evidence type="ECO:0000256" key="2">
    <source>
        <dbReference type="ARBA" id="ARBA00023315"/>
    </source>
</evidence>
<protein>
    <submittedName>
        <fullName evidence="4">TDP-fucosamine acetyltransferase</fullName>
    </submittedName>
</protein>
<evidence type="ECO:0000256" key="1">
    <source>
        <dbReference type="ARBA" id="ARBA00022679"/>
    </source>
</evidence>
<keyword evidence="2" id="KW-0012">Acyltransferase</keyword>
<dbReference type="PROSITE" id="PS51186">
    <property type="entry name" value="GNAT"/>
    <property type="match status" value="1"/>
</dbReference>
<comment type="caution">
    <text evidence="4">The sequence shown here is derived from an EMBL/GenBank/DDBJ whole genome shotgun (WGS) entry which is preliminary data.</text>
</comment>
<sequence length="154" mass="17951">MNQYTVRGLQSNDKRSWLRLWQEYLEFYHVFLLPAVTDNTLGKLLSNDGHMRCIVCCDAQDVPVGFLTLILHLSTWSIAPECYVHDLYVNPAHRNKGVAKMLMDELKQMSKFQKWSKIYWLTQISNNTAQNFYNKIGTSEPWIVYVMSESPVAI</sequence>
<gene>
    <name evidence="4" type="ORF">Lsai_1170</name>
</gene>
<dbReference type="STRING" id="28087.Lsai_1170"/>
<dbReference type="CDD" id="cd04301">
    <property type="entry name" value="NAT_SF"/>
    <property type="match status" value="1"/>
</dbReference>
<evidence type="ECO:0000313" key="4">
    <source>
        <dbReference type="EMBL" id="KTD58563.1"/>
    </source>
</evidence>